<evidence type="ECO:0000256" key="5">
    <source>
        <dbReference type="ARBA" id="ARBA00022490"/>
    </source>
</evidence>
<dbReference type="FunFam" id="3.40.1210.10:FF:000001">
    <property type="entry name" value="5'/3'-nucleotidase SurE"/>
    <property type="match status" value="1"/>
</dbReference>
<evidence type="ECO:0000256" key="4">
    <source>
        <dbReference type="ARBA" id="ARBA00011062"/>
    </source>
</evidence>
<keyword evidence="5 9" id="KW-0963">Cytoplasm</keyword>
<dbReference type="GO" id="GO:0000166">
    <property type="term" value="F:nucleotide binding"/>
    <property type="evidence" value="ECO:0007669"/>
    <property type="project" value="UniProtKB-KW"/>
</dbReference>
<evidence type="ECO:0000256" key="6">
    <source>
        <dbReference type="ARBA" id="ARBA00022723"/>
    </source>
</evidence>
<dbReference type="GO" id="GO:0004309">
    <property type="term" value="F:exopolyphosphatase activity"/>
    <property type="evidence" value="ECO:0007669"/>
    <property type="project" value="TreeGrafter"/>
</dbReference>
<dbReference type="InterPro" id="IPR036523">
    <property type="entry name" value="SurE-like_sf"/>
</dbReference>
<sequence length="294" mass="32067">MPDKLRIETAEGKKRPLRILCTNDDGIHAPGLKTLEKIAKELSSDIWIVAPETEQSGAGHSLTLAHPLRVRKIKRRKFAVSGTPTDCVLMAVKHLMLETPPDLVLSGVNRGQNIAEDVTYSGTIAAAMEGTVLGVPSIALSQAYGFEGREKVKWATAEHHGAALVSKLVEMGWPKDVLMNVNFPDVLHTAVEEVEVTVQGKRDQSNALIDTRMDARDTAYHWLGFQKVLSNPPEGTDLRAIYAGRISVTPLHMDLTHKTTRRAMAKELGGTPPKSVTPATWTSHDSSSGRKSSK</sequence>
<dbReference type="KEGG" id="pect:BN1012_Phect3003"/>
<dbReference type="GO" id="GO:0046872">
    <property type="term" value="F:metal ion binding"/>
    <property type="evidence" value="ECO:0007669"/>
    <property type="project" value="UniProtKB-UniRule"/>
</dbReference>
<dbReference type="SUPFAM" id="SSF64167">
    <property type="entry name" value="SurE-like"/>
    <property type="match status" value="1"/>
</dbReference>
<keyword evidence="13" id="KW-1185">Reference proteome</keyword>
<comment type="function">
    <text evidence="9">Nucleotidase that shows phosphatase activity on nucleoside 5'-monophosphates.</text>
</comment>
<reference evidence="12 13" key="1">
    <citation type="journal article" date="2014" name="Front. Genet.">
        <title>Genome and metabolic network of "Candidatus Phaeomarinobacter ectocarpi" Ec32, a new candidate genus of Alphaproteobacteria frequently associated with brown algae.</title>
        <authorList>
            <person name="Dittami S.M."/>
            <person name="Barbeyron T."/>
            <person name="Boyen C."/>
            <person name="Cambefort J."/>
            <person name="Collet G."/>
            <person name="Delage L."/>
            <person name="Gobet A."/>
            <person name="Groisillier A."/>
            <person name="Leblanc C."/>
            <person name="Michel G."/>
            <person name="Scornet D."/>
            <person name="Siegel A."/>
            <person name="Tapia J.E."/>
            <person name="Tonon T."/>
        </authorList>
    </citation>
    <scope>NUCLEOTIDE SEQUENCE [LARGE SCALE GENOMIC DNA]</scope>
    <source>
        <strain evidence="12 13">Ec32</strain>
    </source>
</reference>
<evidence type="ECO:0000313" key="13">
    <source>
        <dbReference type="Proteomes" id="UP000032160"/>
    </source>
</evidence>
<feature type="region of interest" description="Disordered" evidence="10">
    <location>
        <begin position="267"/>
        <end position="294"/>
    </location>
</feature>
<evidence type="ECO:0000256" key="8">
    <source>
        <dbReference type="ARBA" id="ARBA00022801"/>
    </source>
</evidence>
<dbReference type="PANTHER" id="PTHR30457">
    <property type="entry name" value="5'-NUCLEOTIDASE SURE"/>
    <property type="match status" value="1"/>
</dbReference>
<evidence type="ECO:0000256" key="3">
    <source>
        <dbReference type="ARBA" id="ARBA00004496"/>
    </source>
</evidence>
<dbReference type="Proteomes" id="UP000032160">
    <property type="component" value="Chromosome I"/>
</dbReference>
<feature type="binding site" evidence="9">
    <location>
        <position position="25"/>
    </location>
    <ligand>
        <name>a divalent metal cation</name>
        <dbReference type="ChEBI" id="CHEBI:60240"/>
    </ligand>
</feature>
<comment type="cofactor">
    <cofactor evidence="9">
        <name>a divalent metal cation</name>
        <dbReference type="ChEBI" id="CHEBI:60240"/>
    </cofactor>
    <text evidence="9">Binds 1 divalent metal cation per subunit.</text>
</comment>
<proteinExistence type="inferred from homology"/>
<evidence type="ECO:0000256" key="7">
    <source>
        <dbReference type="ARBA" id="ARBA00022741"/>
    </source>
</evidence>
<organism evidence="12 13">
    <name type="scientific">Candidatus Phaeomarinibacter ectocarpi</name>
    <dbReference type="NCBI Taxonomy" id="1458461"/>
    <lineage>
        <taxon>Bacteria</taxon>
        <taxon>Pseudomonadati</taxon>
        <taxon>Pseudomonadota</taxon>
        <taxon>Alphaproteobacteria</taxon>
        <taxon>Hyphomicrobiales</taxon>
        <taxon>Parvibaculaceae</taxon>
        <taxon>Candidatus Phaeomarinibacter</taxon>
    </lineage>
</organism>
<dbReference type="EMBL" id="HG966617">
    <property type="protein sequence ID" value="CDO61215.1"/>
    <property type="molecule type" value="Genomic_DNA"/>
</dbReference>
<dbReference type="AlphaFoldDB" id="X5MNF6"/>
<evidence type="ECO:0000256" key="10">
    <source>
        <dbReference type="SAM" id="MobiDB-lite"/>
    </source>
</evidence>
<dbReference type="NCBIfam" id="NF001490">
    <property type="entry name" value="PRK00346.1-4"/>
    <property type="match status" value="1"/>
</dbReference>
<dbReference type="PATRIC" id="fig|1458461.3.peg.3009"/>
<comment type="subcellular location">
    <subcellularLocation>
        <location evidence="3 9">Cytoplasm</location>
    </subcellularLocation>
</comment>
<feature type="domain" description="Survival protein SurE-like phosphatase/nucleotidase" evidence="11">
    <location>
        <begin position="19"/>
        <end position="205"/>
    </location>
</feature>
<dbReference type="InterPro" id="IPR002828">
    <property type="entry name" value="SurE-like_Pase/nucleotidase"/>
</dbReference>
<keyword evidence="7 9" id="KW-0547">Nucleotide-binding</keyword>
<dbReference type="Gene3D" id="3.40.1210.10">
    <property type="entry name" value="Survival protein SurE-like phosphatase/nucleotidase"/>
    <property type="match status" value="1"/>
</dbReference>
<evidence type="ECO:0000259" key="11">
    <source>
        <dbReference type="Pfam" id="PF01975"/>
    </source>
</evidence>
<dbReference type="NCBIfam" id="TIGR00087">
    <property type="entry name" value="surE"/>
    <property type="match status" value="1"/>
</dbReference>
<accession>X5MNF6</accession>
<name>X5MNF6_9HYPH</name>
<keyword evidence="6 9" id="KW-0479">Metal-binding</keyword>
<feature type="binding site" evidence="9">
    <location>
        <position position="56"/>
    </location>
    <ligand>
        <name>a divalent metal cation</name>
        <dbReference type="ChEBI" id="CHEBI:60240"/>
    </ligand>
</feature>
<dbReference type="InterPro" id="IPR030048">
    <property type="entry name" value="SurE"/>
</dbReference>
<dbReference type="HOGENOM" id="CLU_045192_1_2_5"/>
<evidence type="ECO:0000256" key="2">
    <source>
        <dbReference type="ARBA" id="ARBA00001946"/>
    </source>
</evidence>
<evidence type="ECO:0000313" key="12">
    <source>
        <dbReference type="EMBL" id="CDO61215.1"/>
    </source>
</evidence>
<dbReference type="EC" id="3.1.3.5" evidence="9"/>
<dbReference type="GO" id="GO:0008254">
    <property type="term" value="F:3'-nucleotidase activity"/>
    <property type="evidence" value="ECO:0007669"/>
    <property type="project" value="TreeGrafter"/>
</dbReference>
<evidence type="ECO:0000256" key="1">
    <source>
        <dbReference type="ARBA" id="ARBA00000815"/>
    </source>
</evidence>
<evidence type="ECO:0000256" key="9">
    <source>
        <dbReference type="HAMAP-Rule" id="MF_00060"/>
    </source>
</evidence>
<gene>
    <name evidence="9" type="primary">surE</name>
    <name evidence="12" type="ORF">BN1012_Phect3003</name>
</gene>
<dbReference type="STRING" id="1458461.BN1012_Phect3003"/>
<comment type="catalytic activity">
    <reaction evidence="1 9">
        <text>a ribonucleoside 5'-phosphate + H2O = a ribonucleoside + phosphate</text>
        <dbReference type="Rhea" id="RHEA:12484"/>
        <dbReference type="ChEBI" id="CHEBI:15377"/>
        <dbReference type="ChEBI" id="CHEBI:18254"/>
        <dbReference type="ChEBI" id="CHEBI:43474"/>
        <dbReference type="ChEBI" id="CHEBI:58043"/>
        <dbReference type="EC" id="3.1.3.5"/>
    </reaction>
</comment>
<feature type="compositionally biased region" description="Low complexity" evidence="10">
    <location>
        <begin position="283"/>
        <end position="294"/>
    </location>
</feature>
<dbReference type="HAMAP" id="MF_00060">
    <property type="entry name" value="SurE"/>
    <property type="match status" value="1"/>
</dbReference>
<dbReference type="PANTHER" id="PTHR30457:SF12">
    <property type="entry name" value="5'_3'-NUCLEOTIDASE SURE"/>
    <property type="match status" value="1"/>
</dbReference>
<comment type="similarity">
    <text evidence="4 9">Belongs to the SurE nucleotidase family.</text>
</comment>
<feature type="binding site" evidence="9">
    <location>
        <position position="24"/>
    </location>
    <ligand>
        <name>a divalent metal cation</name>
        <dbReference type="ChEBI" id="CHEBI:60240"/>
    </ligand>
</feature>
<comment type="cofactor">
    <cofactor evidence="2">
        <name>Mg(2+)</name>
        <dbReference type="ChEBI" id="CHEBI:18420"/>
    </cofactor>
</comment>
<dbReference type="GO" id="GO:0005737">
    <property type="term" value="C:cytoplasm"/>
    <property type="evidence" value="ECO:0007669"/>
    <property type="project" value="UniProtKB-SubCell"/>
</dbReference>
<dbReference type="Pfam" id="PF01975">
    <property type="entry name" value="SurE"/>
    <property type="match status" value="1"/>
</dbReference>
<feature type="binding site" evidence="9">
    <location>
        <position position="109"/>
    </location>
    <ligand>
        <name>a divalent metal cation</name>
        <dbReference type="ChEBI" id="CHEBI:60240"/>
    </ligand>
</feature>
<keyword evidence="8 9" id="KW-0378">Hydrolase</keyword>
<dbReference type="GO" id="GO:0008253">
    <property type="term" value="F:5'-nucleotidase activity"/>
    <property type="evidence" value="ECO:0007669"/>
    <property type="project" value="UniProtKB-UniRule"/>
</dbReference>
<protein>
    <recommendedName>
        <fullName evidence="9">5'-nucleotidase SurE</fullName>
        <ecNumber evidence="9">3.1.3.5</ecNumber>
    </recommendedName>
    <alternativeName>
        <fullName evidence="9">Nucleoside 5'-monophosphate phosphohydrolase</fullName>
    </alternativeName>
</protein>